<evidence type="ECO:0000313" key="13">
    <source>
        <dbReference type="EMBL" id="KAK4111570.1"/>
    </source>
</evidence>
<keyword evidence="4 11" id="KW-0732">Signal</keyword>
<evidence type="ECO:0000256" key="9">
    <source>
        <dbReference type="ARBA" id="ARBA00023326"/>
    </source>
</evidence>
<evidence type="ECO:0000256" key="5">
    <source>
        <dbReference type="ARBA" id="ARBA00022801"/>
    </source>
</evidence>
<dbReference type="InterPro" id="IPR036962">
    <property type="entry name" value="Glyco_hydro_3_N_sf"/>
</dbReference>
<dbReference type="AlphaFoldDB" id="A0AAN6TC13"/>
<organism evidence="13 14">
    <name type="scientific">Canariomyces notabilis</name>
    <dbReference type="NCBI Taxonomy" id="2074819"/>
    <lineage>
        <taxon>Eukaryota</taxon>
        <taxon>Fungi</taxon>
        <taxon>Dikarya</taxon>
        <taxon>Ascomycota</taxon>
        <taxon>Pezizomycotina</taxon>
        <taxon>Sordariomycetes</taxon>
        <taxon>Sordariomycetidae</taxon>
        <taxon>Sordariales</taxon>
        <taxon>Chaetomiaceae</taxon>
        <taxon>Canariomyces</taxon>
    </lineage>
</organism>
<evidence type="ECO:0000256" key="11">
    <source>
        <dbReference type="SAM" id="SignalP"/>
    </source>
</evidence>
<evidence type="ECO:0000313" key="14">
    <source>
        <dbReference type="Proteomes" id="UP001302812"/>
    </source>
</evidence>
<evidence type="ECO:0000256" key="3">
    <source>
        <dbReference type="ARBA" id="ARBA00005336"/>
    </source>
</evidence>
<evidence type="ECO:0000256" key="7">
    <source>
        <dbReference type="ARBA" id="ARBA00023277"/>
    </source>
</evidence>
<dbReference type="InterPro" id="IPR013783">
    <property type="entry name" value="Ig-like_fold"/>
</dbReference>
<dbReference type="PROSITE" id="PS00775">
    <property type="entry name" value="GLYCOSYL_HYDROL_F3"/>
    <property type="match status" value="1"/>
</dbReference>
<protein>
    <recommendedName>
        <fullName evidence="10">beta-glucosidase</fullName>
        <ecNumber evidence="10">3.2.1.21</ecNumber>
    </recommendedName>
</protein>
<keyword evidence="14" id="KW-1185">Reference proteome</keyword>
<dbReference type="Gene3D" id="2.60.40.10">
    <property type="entry name" value="Immunoglobulins"/>
    <property type="match status" value="1"/>
</dbReference>
<reference evidence="13" key="1">
    <citation type="journal article" date="2023" name="Mol. Phylogenet. Evol.">
        <title>Genome-scale phylogeny and comparative genomics of the fungal order Sordariales.</title>
        <authorList>
            <person name="Hensen N."/>
            <person name="Bonometti L."/>
            <person name="Westerberg I."/>
            <person name="Brannstrom I.O."/>
            <person name="Guillou S."/>
            <person name="Cros-Aarteil S."/>
            <person name="Calhoun S."/>
            <person name="Haridas S."/>
            <person name="Kuo A."/>
            <person name="Mondo S."/>
            <person name="Pangilinan J."/>
            <person name="Riley R."/>
            <person name="LaButti K."/>
            <person name="Andreopoulos B."/>
            <person name="Lipzen A."/>
            <person name="Chen C."/>
            <person name="Yan M."/>
            <person name="Daum C."/>
            <person name="Ng V."/>
            <person name="Clum A."/>
            <person name="Steindorff A."/>
            <person name="Ohm R.A."/>
            <person name="Martin F."/>
            <person name="Silar P."/>
            <person name="Natvig D.O."/>
            <person name="Lalanne C."/>
            <person name="Gautier V."/>
            <person name="Ament-Velasquez S.L."/>
            <person name="Kruys A."/>
            <person name="Hutchinson M.I."/>
            <person name="Powell A.J."/>
            <person name="Barry K."/>
            <person name="Miller A.N."/>
            <person name="Grigoriev I.V."/>
            <person name="Debuchy R."/>
            <person name="Gladieux P."/>
            <person name="Hiltunen Thoren M."/>
            <person name="Johannesson H."/>
        </authorList>
    </citation>
    <scope>NUCLEOTIDE SEQUENCE</scope>
    <source>
        <strain evidence="13">CBS 508.74</strain>
    </source>
</reference>
<dbReference type="InterPro" id="IPR019800">
    <property type="entry name" value="Glyco_hydro_3_AS"/>
</dbReference>
<keyword evidence="6" id="KW-0325">Glycoprotein</keyword>
<dbReference type="Pfam" id="PF14310">
    <property type="entry name" value="Fn3-like"/>
    <property type="match status" value="1"/>
</dbReference>
<dbReference type="GeneID" id="89937217"/>
<evidence type="ECO:0000256" key="8">
    <source>
        <dbReference type="ARBA" id="ARBA00023295"/>
    </source>
</evidence>
<dbReference type="GO" id="GO:0008422">
    <property type="term" value="F:beta-glucosidase activity"/>
    <property type="evidence" value="ECO:0007669"/>
    <property type="project" value="UniProtKB-EC"/>
</dbReference>
<dbReference type="InterPro" id="IPR026891">
    <property type="entry name" value="Fn3-like"/>
</dbReference>
<evidence type="ECO:0000256" key="2">
    <source>
        <dbReference type="ARBA" id="ARBA00004987"/>
    </source>
</evidence>
<keyword evidence="5 10" id="KW-0378">Hydrolase</keyword>
<dbReference type="GO" id="GO:0009251">
    <property type="term" value="P:glucan catabolic process"/>
    <property type="evidence" value="ECO:0007669"/>
    <property type="project" value="TreeGrafter"/>
</dbReference>
<comment type="catalytic activity">
    <reaction evidence="1 10">
        <text>Hydrolysis of terminal, non-reducing beta-D-glucosyl residues with release of beta-D-glucose.</text>
        <dbReference type="EC" id="3.2.1.21"/>
    </reaction>
</comment>
<dbReference type="SMART" id="SM01217">
    <property type="entry name" value="Fn3_like"/>
    <property type="match status" value="1"/>
</dbReference>
<dbReference type="SUPFAM" id="SSF52279">
    <property type="entry name" value="Beta-D-glucan exohydrolase, C-terminal domain"/>
    <property type="match status" value="1"/>
</dbReference>
<name>A0AAN6TC13_9PEZI</name>
<comment type="pathway">
    <text evidence="2 10">Glycan metabolism; cellulose degradation.</text>
</comment>
<dbReference type="InterPro" id="IPR001764">
    <property type="entry name" value="Glyco_hydro_3_N"/>
</dbReference>
<sequence>MTRTLSLLHFHLLLLPFLQLLPSATAATDTPFLGFPSPWARPVASNTTEDDESSSWAAAHAKAVAFVAGLTLTEKVNLTTGTGWEADRCIGMTGGVPRVGFRGLCLMDGPVGVRYTDKNSVFPAGVNVAATFSRRLMRLRGEALGAEFRGKGVDVMLGPVAGALGRVPQGGRNWEGFSPDPYLTGVAIAETVGGIQSRGVVACAKHYILNEQEHYRGSIDVRIDDRTMHELYLWPFADAVRAGVGSVMCSYNKINGTYACENEWTTNYLLKNELGFQGFVMSDWGAQHTTLGSALGGLDMAMPGDGGPAPYRAWWGGALTEAVLRGDVPQWRLDDMAVRIMTAYFRVHTGNYTSRPDINFSAWTNQTVGPLYPAANQSFTVVNEHVDVQSDHASLIREIGAKSIVLLKNQEGLLPLNKPATLAIVGDDARDHPLGPNACPERGCLNGTLAMGYGSGTAEFPYLVSPLTALQLQVQADNTTLIKAVTSNWDLDAARAAAAAADVAIVFAAATAGENFITIDGNAGDRNNLTLWANGDALIRAVAGVNPNTVVVLHTPGPVIIDYAEQHPNVSAILWAGLPGQESGNALVDVLYGRVNPQGRTPFSWGKSVEDYGAQLLFRAENPRAPTQTFDEGVFIDYRWFVKQGMRPTYPFGFGLSYTRFQYSGLSVQLREGARARYEAATGETGPAPTLGVVEPELERHTAPEGFSRISPYVYPWLNNSVSLVSNSTAAGQFPPAAKNGSSQPVLPASGAPGGNPGLFEVMYTATVTINNVGKVAGTEIPQLYIQLGGSDNPFSVLRGFDEVELAPGESKNVTFELTRRDVSNWNTATQNWEITDLEKLVLVGGWSTNTPLSARLPAPAGMTWRQSWE</sequence>
<dbReference type="InterPro" id="IPR017853">
    <property type="entry name" value="GH"/>
</dbReference>
<evidence type="ECO:0000256" key="1">
    <source>
        <dbReference type="ARBA" id="ARBA00000448"/>
    </source>
</evidence>
<keyword evidence="9 10" id="KW-0624">Polysaccharide degradation</keyword>
<reference evidence="13" key="2">
    <citation type="submission" date="2023-05" db="EMBL/GenBank/DDBJ databases">
        <authorList>
            <consortium name="Lawrence Berkeley National Laboratory"/>
            <person name="Steindorff A."/>
            <person name="Hensen N."/>
            <person name="Bonometti L."/>
            <person name="Westerberg I."/>
            <person name="Brannstrom I.O."/>
            <person name="Guillou S."/>
            <person name="Cros-Aarteil S."/>
            <person name="Calhoun S."/>
            <person name="Haridas S."/>
            <person name="Kuo A."/>
            <person name="Mondo S."/>
            <person name="Pangilinan J."/>
            <person name="Riley R."/>
            <person name="Labutti K."/>
            <person name="Andreopoulos B."/>
            <person name="Lipzen A."/>
            <person name="Chen C."/>
            <person name="Yanf M."/>
            <person name="Daum C."/>
            <person name="Ng V."/>
            <person name="Clum A."/>
            <person name="Ohm R."/>
            <person name="Martin F."/>
            <person name="Silar P."/>
            <person name="Natvig D."/>
            <person name="Lalanne C."/>
            <person name="Gautier V."/>
            <person name="Ament-Velasquez S.L."/>
            <person name="Kruys A."/>
            <person name="Hutchinson M.I."/>
            <person name="Powell A.J."/>
            <person name="Barry K."/>
            <person name="Miller A.N."/>
            <person name="Grigoriev I.V."/>
            <person name="Debuchy R."/>
            <person name="Gladieux P."/>
            <person name="Thoren M.H."/>
            <person name="Johannesson H."/>
        </authorList>
    </citation>
    <scope>NUCLEOTIDE SEQUENCE</scope>
    <source>
        <strain evidence="13">CBS 508.74</strain>
    </source>
</reference>
<feature type="signal peptide" evidence="11">
    <location>
        <begin position="1"/>
        <end position="26"/>
    </location>
</feature>
<dbReference type="FunFam" id="3.40.50.1700:FF:000003">
    <property type="entry name" value="Probable beta-glucosidase"/>
    <property type="match status" value="1"/>
</dbReference>
<dbReference type="RefSeq" id="XP_064669140.1">
    <property type="nucleotide sequence ID" value="XM_064813092.1"/>
</dbReference>
<evidence type="ECO:0000256" key="6">
    <source>
        <dbReference type="ARBA" id="ARBA00023180"/>
    </source>
</evidence>
<dbReference type="Pfam" id="PF00933">
    <property type="entry name" value="Glyco_hydro_3"/>
    <property type="match status" value="1"/>
</dbReference>
<comment type="caution">
    <text evidence="13">The sequence shown here is derived from an EMBL/GenBank/DDBJ whole genome shotgun (WGS) entry which is preliminary data.</text>
</comment>
<dbReference type="PANTHER" id="PTHR42715">
    <property type="entry name" value="BETA-GLUCOSIDASE"/>
    <property type="match status" value="1"/>
</dbReference>
<accession>A0AAN6TC13</accession>
<feature type="chain" id="PRO_5042991473" description="beta-glucosidase" evidence="11">
    <location>
        <begin position="27"/>
        <end position="870"/>
    </location>
</feature>
<dbReference type="EC" id="3.2.1.21" evidence="10"/>
<evidence type="ECO:0000259" key="12">
    <source>
        <dbReference type="SMART" id="SM01217"/>
    </source>
</evidence>
<feature type="domain" description="Fibronectin type III-like" evidence="12">
    <location>
        <begin position="780"/>
        <end position="848"/>
    </location>
</feature>
<dbReference type="Gene3D" id="3.40.50.1700">
    <property type="entry name" value="Glycoside hydrolase family 3 C-terminal domain"/>
    <property type="match status" value="1"/>
</dbReference>
<evidence type="ECO:0000256" key="4">
    <source>
        <dbReference type="ARBA" id="ARBA00022729"/>
    </source>
</evidence>
<dbReference type="Proteomes" id="UP001302812">
    <property type="component" value="Unassembled WGS sequence"/>
</dbReference>
<proteinExistence type="inferred from homology"/>
<dbReference type="Gene3D" id="3.20.20.300">
    <property type="entry name" value="Glycoside hydrolase, family 3, N-terminal domain"/>
    <property type="match status" value="1"/>
</dbReference>
<gene>
    <name evidence="13" type="ORF">N656DRAFT_755001</name>
</gene>
<keyword evidence="7 10" id="KW-0119">Carbohydrate metabolism</keyword>
<evidence type="ECO:0000256" key="10">
    <source>
        <dbReference type="RuleBase" id="RU361161"/>
    </source>
</evidence>
<dbReference type="InterPro" id="IPR050288">
    <property type="entry name" value="Cellulose_deg_GH3"/>
</dbReference>
<dbReference type="FunFam" id="3.20.20.300:FF:000002">
    <property type="entry name" value="Probable beta-glucosidase"/>
    <property type="match status" value="1"/>
</dbReference>
<dbReference type="PANTHER" id="PTHR42715:SF29">
    <property type="entry name" value="BETA-GLUCOSIDASE A-RELATED"/>
    <property type="match status" value="1"/>
</dbReference>
<dbReference type="SUPFAM" id="SSF51445">
    <property type="entry name" value="(Trans)glycosidases"/>
    <property type="match status" value="1"/>
</dbReference>
<dbReference type="InterPro" id="IPR002772">
    <property type="entry name" value="Glyco_hydro_3_C"/>
</dbReference>
<comment type="similarity">
    <text evidence="3 10">Belongs to the glycosyl hydrolase 3 family.</text>
</comment>
<keyword evidence="8 10" id="KW-0326">Glycosidase</keyword>
<dbReference type="PRINTS" id="PR00133">
    <property type="entry name" value="GLHYDRLASE3"/>
</dbReference>
<dbReference type="InterPro" id="IPR036881">
    <property type="entry name" value="Glyco_hydro_3_C_sf"/>
</dbReference>
<dbReference type="Pfam" id="PF01915">
    <property type="entry name" value="Glyco_hydro_3_C"/>
    <property type="match status" value="1"/>
</dbReference>
<dbReference type="EMBL" id="MU853345">
    <property type="protein sequence ID" value="KAK4111570.1"/>
    <property type="molecule type" value="Genomic_DNA"/>
</dbReference>